<dbReference type="InterPro" id="IPR013352">
    <property type="entry name" value="Fe_hydrogenase_subset"/>
</dbReference>
<evidence type="ECO:0000256" key="12">
    <source>
        <dbReference type="ARBA" id="ARBA00023136"/>
    </source>
</evidence>
<dbReference type="GO" id="GO:0051539">
    <property type="term" value="F:4 iron, 4 sulfur cluster binding"/>
    <property type="evidence" value="ECO:0007669"/>
    <property type="project" value="UniProtKB-KW"/>
</dbReference>
<dbReference type="SUPFAM" id="SSF54862">
    <property type="entry name" value="4Fe-4S ferredoxins"/>
    <property type="match status" value="1"/>
</dbReference>
<dbReference type="Pfam" id="PF13510">
    <property type="entry name" value="Fer2_4"/>
    <property type="match status" value="1"/>
</dbReference>
<keyword evidence="9" id="KW-0408">Iron</keyword>
<dbReference type="Gene3D" id="3.30.70.20">
    <property type="match status" value="1"/>
</dbReference>
<evidence type="ECO:0000256" key="6">
    <source>
        <dbReference type="ARBA" id="ARBA00022723"/>
    </source>
</evidence>
<dbReference type="Gene3D" id="3.40.950.10">
    <property type="entry name" value="Fe-only Hydrogenase (Larger Subunit), Chain L, domain 3"/>
    <property type="match status" value="1"/>
</dbReference>
<dbReference type="PROSITE" id="PS51839">
    <property type="entry name" value="4FE4S_HC3"/>
    <property type="match status" value="1"/>
</dbReference>
<dbReference type="FunFam" id="3.10.20.740:FF:000004">
    <property type="entry name" value="NADH-quinone oxidoreductase"/>
    <property type="match status" value="1"/>
</dbReference>
<dbReference type="GO" id="GO:0005506">
    <property type="term" value="F:iron ion binding"/>
    <property type="evidence" value="ECO:0007669"/>
    <property type="project" value="InterPro"/>
</dbReference>
<keyword evidence="18" id="KW-1185">Reference proteome</keyword>
<evidence type="ECO:0000256" key="13">
    <source>
        <dbReference type="ARBA" id="ARBA00034078"/>
    </source>
</evidence>
<dbReference type="Pfam" id="PF10588">
    <property type="entry name" value="NADH-G_4Fe-4S_3"/>
    <property type="match status" value="1"/>
</dbReference>
<dbReference type="InterPro" id="IPR000283">
    <property type="entry name" value="NADH_UbQ_OxRdtase_75kDa_su_CS"/>
</dbReference>
<evidence type="ECO:0000256" key="11">
    <source>
        <dbReference type="ARBA" id="ARBA00023027"/>
    </source>
</evidence>
<feature type="domain" description="4Fe-4S ferredoxin-type" evidence="15">
    <location>
        <begin position="141"/>
        <end position="172"/>
    </location>
</feature>
<dbReference type="NCBIfam" id="TIGR02512">
    <property type="entry name" value="FeFe_hydrog_A"/>
    <property type="match status" value="1"/>
</dbReference>
<dbReference type="Pfam" id="PF12838">
    <property type="entry name" value="Fer4_7"/>
    <property type="match status" value="1"/>
</dbReference>
<dbReference type="GO" id="GO:0008901">
    <property type="term" value="F:ferredoxin hydrogenase activity"/>
    <property type="evidence" value="ECO:0007669"/>
    <property type="project" value="InterPro"/>
</dbReference>
<dbReference type="PROSITE" id="PS51379">
    <property type="entry name" value="4FE4S_FER_2"/>
    <property type="match status" value="2"/>
</dbReference>
<dbReference type="SUPFAM" id="SSF54292">
    <property type="entry name" value="2Fe-2S ferredoxin-like"/>
    <property type="match status" value="1"/>
</dbReference>
<dbReference type="InterPro" id="IPR009016">
    <property type="entry name" value="Fe_hydrogenase"/>
</dbReference>
<dbReference type="Pfam" id="PF02256">
    <property type="entry name" value="Fe_hyd_SSU"/>
    <property type="match status" value="1"/>
</dbReference>
<dbReference type="AlphaFoldDB" id="A0AA48K8K5"/>
<evidence type="ECO:0000313" key="17">
    <source>
        <dbReference type="EMBL" id="BDU72215.1"/>
    </source>
</evidence>
<dbReference type="PROSITE" id="PS00198">
    <property type="entry name" value="4FE4S_FER_1"/>
    <property type="match status" value="1"/>
</dbReference>
<proteinExistence type="inferred from homology"/>
<reference evidence="18" key="1">
    <citation type="journal article" date="2023" name="Int. J. Syst. Evol. Microbiol.">
        <title>Mesoterricola silvestris gen. nov., sp. nov., Mesoterricola sediminis sp. nov., Geothrix oryzae sp. nov., Geothrix edaphica sp. nov., Geothrix rubra sp. nov., and Geothrix limicola sp. nov., six novel members of Acidobacteriota isolated from soils.</title>
        <authorList>
            <person name="Itoh H."/>
            <person name="Sugisawa Y."/>
            <person name="Mise K."/>
            <person name="Xu Z."/>
            <person name="Kuniyasu M."/>
            <person name="Ushijima N."/>
            <person name="Kawano K."/>
            <person name="Kobayashi E."/>
            <person name="Shiratori Y."/>
            <person name="Masuda Y."/>
            <person name="Senoo K."/>
        </authorList>
    </citation>
    <scope>NUCLEOTIDE SEQUENCE [LARGE SCALE GENOMIC DNA]</scope>
    <source>
        <strain evidence="18">W79</strain>
    </source>
</reference>
<feature type="domain" description="4Fe-4S ferredoxin-type" evidence="15">
    <location>
        <begin position="184"/>
        <end position="213"/>
    </location>
</feature>
<dbReference type="InterPro" id="IPR050340">
    <property type="entry name" value="Cytosolic_Fe-S_CAF"/>
</dbReference>
<evidence type="ECO:0000256" key="2">
    <source>
        <dbReference type="ARBA" id="ARBA00004370"/>
    </source>
</evidence>
<evidence type="ECO:0000256" key="7">
    <source>
        <dbReference type="ARBA" id="ARBA00022737"/>
    </source>
</evidence>
<evidence type="ECO:0000259" key="15">
    <source>
        <dbReference type="PROSITE" id="PS51379"/>
    </source>
</evidence>
<feature type="domain" description="2Fe-2S ferredoxin-type" evidence="14">
    <location>
        <begin position="4"/>
        <end position="82"/>
    </location>
</feature>
<dbReference type="InterPro" id="IPR036991">
    <property type="entry name" value="Fe_hydrogenase_ssu_sf"/>
</dbReference>
<evidence type="ECO:0000256" key="3">
    <source>
        <dbReference type="ARBA" id="ARBA00005404"/>
    </source>
</evidence>
<comment type="similarity">
    <text evidence="3">Belongs to the complex I 75 kDa subunit family.</text>
</comment>
<keyword evidence="12" id="KW-0472">Membrane</keyword>
<dbReference type="Gene3D" id="4.10.260.20">
    <property type="entry name" value="Iron hydrogenase, small subunit"/>
    <property type="match status" value="1"/>
</dbReference>
<dbReference type="Pfam" id="PF02906">
    <property type="entry name" value="Fe_hyd_lg_C"/>
    <property type="match status" value="1"/>
</dbReference>
<dbReference type="FunFam" id="3.30.70.20:FF:000035">
    <property type="entry name" value="Iron hydrogenase 1"/>
    <property type="match status" value="1"/>
</dbReference>
<dbReference type="InterPro" id="IPR001041">
    <property type="entry name" value="2Fe-2S_ferredoxin-type"/>
</dbReference>
<evidence type="ECO:0000256" key="10">
    <source>
        <dbReference type="ARBA" id="ARBA00023014"/>
    </source>
</evidence>
<feature type="domain" description="4Fe-4S His(Cys)3-ligated-type" evidence="16">
    <location>
        <begin position="82"/>
        <end position="121"/>
    </location>
</feature>
<dbReference type="NCBIfam" id="NF040763">
    <property type="entry name" value="FeFe_hydrog_A6"/>
    <property type="match status" value="1"/>
</dbReference>
<dbReference type="GO" id="GO:0042773">
    <property type="term" value="P:ATP synthesis coupled electron transport"/>
    <property type="evidence" value="ECO:0007669"/>
    <property type="project" value="InterPro"/>
</dbReference>
<dbReference type="PROSITE" id="PS00641">
    <property type="entry name" value="COMPLEX1_75K_1"/>
    <property type="match status" value="1"/>
</dbReference>
<evidence type="ECO:0000256" key="1">
    <source>
        <dbReference type="ARBA" id="ARBA00001966"/>
    </source>
</evidence>
<keyword evidence="5" id="KW-0001">2Fe-2S</keyword>
<comment type="subcellular location">
    <subcellularLocation>
        <location evidence="2">Membrane</location>
    </subcellularLocation>
</comment>
<dbReference type="PROSITE" id="PS51085">
    <property type="entry name" value="2FE2S_FER_2"/>
    <property type="match status" value="1"/>
</dbReference>
<keyword evidence="11" id="KW-0520">NAD</keyword>
<evidence type="ECO:0000259" key="16">
    <source>
        <dbReference type="PROSITE" id="PS51839"/>
    </source>
</evidence>
<keyword evidence="4" id="KW-0004">4Fe-4S</keyword>
<keyword evidence="6" id="KW-0479">Metal-binding</keyword>
<name>A0AA48K8K5_9BACT</name>
<comment type="cofactor">
    <cofactor evidence="1">
        <name>[4Fe-4S] cluster</name>
        <dbReference type="ChEBI" id="CHEBI:49883"/>
    </cofactor>
</comment>
<accession>A0AA48K8K5</accession>
<dbReference type="InterPro" id="IPR017896">
    <property type="entry name" value="4Fe4S_Fe-S-bd"/>
</dbReference>
<dbReference type="InterPro" id="IPR003149">
    <property type="entry name" value="Fe_hydrogenase_ssu"/>
</dbReference>
<dbReference type="SMART" id="SM00902">
    <property type="entry name" value="Fe_hyd_SSU"/>
    <property type="match status" value="1"/>
</dbReference>
<dbReference type="EMBL" id="AP027080">
    <property type="protein sequence ID" value="BDU72215.1"/>
    <property type="molecule type" value="Genomic_DNA"/>
</dbReference>
<sequence>MTETMINLTIDSEHIQVPKGTTVLKAAEKLGIHIPRLCYHPKLSLEGACRICVVQVEGFSSFLTACSHEVWEGMNVQTNSPEIRLARRDIVELLLDNHPMDCQTCDRDGQCELQRQAYRLGVRERHFEGKRKRFPIDDQSESVVRTPEKCILCGRCIRVCEEVQGVHNLSQHGRGFETVVGPANLGPMDESACIQCGQCINVCPTAAFLEKDHTERVWEALAMPRDKKHLVAQPAPSIRAAIGECFGLPIGTPVTGKLITALRRLGFDAVFDTNFGADLTIIEEANEFLRRMGGEGPLPLLTSCSPGWVSFMEKFYPEMIPHTSTCKSPMSMLSTLAKTHYAEKKGLTADQIYMVGIMPCVAKKFEAARPEHAMEDGTPYTDAVLTTRELAWMIKSYGIDFVNLPDGEFDRPLGISSGAADIFGATGGVMEAALRTAAVKLTGDELGPLVFEDVRGVTGLKEASITLAGTEINIAVSNGLTNAKTILEAIKNGGKQYHLVEIMACPGGCVAGGGQPYPPFSMDVLDPELGRLRAKALYKIDTDKQLRRSHENPAIEHLYAEYLGEPNGEKAHHLLHTHYHARMPRGIK</sequence>
<dbReference type="PANTHER" id="PTHR11615">
    <property type="entry name" value="NITRATE, FORMATE, IRON DEHYDROGENASE"/>
    <property type="match status" value="1"/>
</dbReference>
<dbReference type="SMART" id="SM00929">
    <property type="entry name" value="NADH-G_4Fe-4S_3"/>
    <property type="match status" value="1"/>
</dbReference>
<evidence type="ECO:0000256" key="5">
    <source>
        <dbReference type="ARBA" id="ARBA00022714"/>
    </source>
</evidence>
<dbReference type="RefSeq" id="WP_316415127.1">
    <property type="nucleotide sequence ID" value="NZ_AP027080.1"/>
</dbReference>
<dbReference type="KEGG" id="msil:METEAL_13890"/>
<dbReference type="InterPro" id="IPR049830">
    <property type="entry name" value="HndD"/>
</dbReference>
<dbReference type="SUPFAM" id="SSF53920">
    <property type="entry name" value="Fe-only hydrogenase"/>
    <property type="match status" value="1"/>
</dbReference>
<comment type="cofactor">
    <cofactor evidence="13">
        <name>[2Fe-2S] cluster</name>
        <dbReference type="ChEBI" id="CHEBI:190135"/>
    </cofactor>
</comment>
<evidence type="ECO:0000259" key="14">
    <source>
        <dbReference type="PROSITE" id="PS51085"/>
    </source>
</evidence>
<keyword evidence="10" id="KW-0411">Iron-sulfur</keyword>
<dbReference type="CDD" id="cd00207">
    <property type="entry name" value="fer2"/>
    <property type="match status" value="1"/>
</dbReference>
<dbReference type="GO" id="GO:0051537">
    <property type="term" value="F:2 iron, 2 sulfur cluster binding"/>
    <property type="evidence" value="ECO:0007669"/>
    <property type="project" value="UniProtKB-KW"/>
</dbReference>
<dbReference type="Proteomes" id="UP001238179">
    <property type="component" value="Chromosome"/>
</dbReference>
<dbReference type="Gene3D" id="3.40.50.1780">
    <property type="match status" value="1"/>
</dbReference>
<dbReference type="GO" id="GO:0016020">
    <property type="term" value="C:membrane"/>
    <property type="evidence" value="ECO:0007669"/>
    <property type="project" value="UniProtKB-SubCell"/>
</dbReference>
<evidence type="ECO:0000256" key="4">
    <source>
        <dbReference type="ARBA" id="ARBA00022485"/>
    </source>
</evidence>
<evidence type="ECO:0000313" key="18">
    <source>
        <dbReference type="Proteomes" id="UP001238179"/>
    </source>
</evidence>
<gene>
    <name evidence="17" type="ORF">METEAL_13890</name>
</gene>
<keyword evidence="7" id="KW-0677">Repeat</keyword>
<dbReference type="InterPro" id="IPR019574">
    <property type="entry name" value="NADH_UbQ_OxRdtase_Gsu_4Fe4S-bd"/>
</dbReference>
<evidence type="ECO:0000256" key="8">
    <source>
        <dbReference type="ARBA" id="ARBA00022967"/>
    </source>
</evidence>
<keyword evidence="8" id="KW-1278">Translocase</keyword>
<dbReference type="Gene3D" id="3.10.20.740">
    <property type="match status" value="1"/>
</dbReference>
<dbReference type="GO" id="GO:0008137">
    <property type="term" value="F:NADH dehydrogenase (ubiquinone) activity"/>
    <property type="evidence" value="ECO:0007669"/>
    <property type="project" value="InterPro"/>
</dbReference>
<protein>
    <submittedName>
        <fullName evidence="17">Ferredoxin</fullName>
    </submittedName>
</protein>
<dbReference type="InterPro" id="IPR017900">
    <property type="entry name" value="4Fe4S_Fe_S_CS"/>
</dbReference>
<dbReference type="InterPro" id="IPR036010">
    <property type="entry name" value="2Fe-2S_ferredoxin-like_sf"/>
</dbReference>
<evidence type="ECO:0000256" key="9">
    <source>
        <dbReference type="ARBA" id="ARBA00023004"/>
    </source>
</evidence>
<organism evidence="17 18">
    <name type="scientific">Mesoterricola silvestris</name>
    <dbReference type="NCBI Taxonomy" id="2927979"/>
    <lineage>
        <taxon>Bacteria</taxon>
        <taxon>Pseudomonadati</taxon>
        <taxon>Acidobacteriota</taxon>
        <taxon>Holophagae</taxon>
        <taxon>Holophagales</taxon>
        <taxon>Holophagaceae</taxon>
        <taxon>Mesoterricola</taxon>
    </lineage>
</organism>
<dbReference type="InterPro" id="IPR004108">
    <property type="entry name" value="Fe_hydrogenase_lsu_C"/>
</dbReference>